<dbReference type="Pfam" id="PF00076">
    <property type="entry name" value="RRM_1"/>
    <property type="match status" value="1"/>
</dbReference>
<evidence type="ECO:0000256" key="3">
    <source>
        <dbReference type="ARBA" id="ARBA00023002"/>
    </source>
</evidence>
<dbReference type="InterPro" id="IPR015659">
    <property type="entry name" value="Proline_oxidase"/>
</dbReference>
<sequence>MFRPPPLLLLIARRHASTAPPPRPRHRLRLATGGAALGLAASLAFASKAHSDAAVPPKQEQAAKSTFGALLRAYVVYSMCSIPSLVDNAPWLLDTLTSVPGLKWATEAFVRVTFFDQFVGGDSAAETLPLLKVLRTQNNTGTLFAYSIEVDEAQATSSMGPSSSLNSPHKAIVQEMLHCIDVAADFEAEMGAKKTGRRTWVAVKMTALLPDASALIRLSSHIIATRKPTPPPLVAFPGNPTSNDLDALYSPKSKGSLSEQDITMLQDLHADLEAICARAAARGVRIIIDAEYSWYEPAIDALSLALMRRFNASQDGPLVYATYQAYLRRTHAHLVHALLDAQKHGYALGAKLVRGAYHPHEMAAHSSNSGLSISPESQPPVWQTKPETDNNYNACASLLLDAVAVDAARRSNLPQGVGVLFGTHNWESCRRILAGLEARGLARMTAEGRLRVDERVSERITFGQLYGMCDDLTQYLANQTESSSPMVIKYVPYGALADVMPYLSRRAIENKSVLGDGGAKNERTRAWNAFTPPAMASLLERMNMSADGAVGPVRSKSGPGGRKSSPYTRAPKGDVESAWNHDMFEQHNSLSARMNITPSAPKANLTGNPMLGRALQAATGTGGSSGLTIKGAAQGNVVEVTGLVAGTTADDVVAIFKRCGDIVKGTAVSGRDVVIRVTFKTPAGAAAAVRSFHGQQADGKTLSVRIVGTSATSLSLGGRLGGADGLGLVREEGSVDVLMESAEGSSKMRSDSLTADPRAQVLVAPPGADPKDYTQQSGGRGGGRGGRGRGRGGRGRGGKRGGRMEVD</sequence>
<dbReference type="EC" id="1.5.5.2" evidence="2"/>
<reference evidence="7" key="1">
    <citation type="submission" date="2014-09" db="EMBL/GenBank/DDBJ databases">
        <title>Genome sequence of the luminous mushroom Mycena chlorophos for searching fungal bioluminescence genes.</title>
        <authorList>
            <person name="Tanaka Y."/>
            <person name="Kasuga D."/>
            <person name="Oba Y."/>
            <person name="Hase S."/>
            <person name="Sato K."/>
            <person name="Oba Y."/>
            <person name="Sakakibara Y."/>
        </authorList>
    </citation>
    <scope>NUCLEOTIDE SEQUENCE</scope>
</reference>
<evidence type="ECO:0000313" key="8">
    <source>
        <dbReference type="Proteomes" id="UP000815677"/>
    </source>
</evidence>
<keyword evidence="8" id="KW-1185">Reference proteome</keyword>
<dbReference type="SUPFAM" id="SSF54928">
    <property type="entry name" value="RNA-binding domain, RBD"/>
    <property type="match status" value="1"/>
</dbReference>
<dbReference type="PANTHER" id="PTHR13914:SF0">
    <property type="entry name" value="PROLINE DEHYDROGENASE 1, MITOCHONDRIAL"/>
    <property type="match status" value="1"/>
</dbReference>
<feature type="region of interest" description="Disordered" evidence="5">
    <location>
        <begin position="741"/>
        <end position="807"/>
    </location>
</feature>
<dbReference type="CDD" id="cd00590">
    <property type="entry name" value="RRM_SF"/>
    <property type="match status" value="1"/>
</dbReference>
<evidence type="ECO:0000256" key="1">
    <source>
        <dbReference type="ARBA" id="ARBA00005869"/>
    </source>
</evidence>
<proteinExistence type="inferred from homology"/>
<dbReference type="InterPro" id="IPR035979">
    <property type="entry name" value="RBD_domain_sf"/>
</dbReference>
<evidence type="ECO:0000256" key="5">
    <source>
        <dbReference type="SAM" id="MobiDB-lite"/>
    </source>
</evidence>
<feature type="compositionally biased region" description="Low complexity" evidence="5">
    <location>
        <begin position="554"/>
        <end position="566"/>
    </location>
</feature>
<evidence type="ECO:0000256" key="4">
    <source>
        <dbReference type="ARBA" id="ARBA00023062"/>
    </source>
</evidence>
<dbReference type="InterPro" id="IPR029041">
    <property type="entry name" value="FAD-linked_oxidoreductase-like"/>
</dbReference>
<gene>
    <name evidence="7" type="ORF">MCHLO_14322</name>
</gene>
<dbReference type="InterPro" id="IPR012677">
    <property type="entry name" value="Nucleotide-bd_a/b_plait_sf"/>
</dbReference>
<keyword evidence="4" id="KW-0642">Proline metabolism</keyword>
<dbReference type="Pfam" id="PF01619">
    <property type="entry name" value="Pro_dh"/>
    <property type="match status" value="1"/>
</dbReference>
<dbReference type="InterPro" id="IPR002872">
    <property type="entry name" value="Proline_DH_dom"/>
</dbReference>
<feature type="region of interest" description="Disordered" evidence="5">
    <location>
        <begin position="548"/>
        <end position="572"/>
    </location>
</feature>
<dbReference type="Proteomes" id="UP000815677">
    <property type="component" value="Unassembled WGS sequence"/>
</dbReference>
<dbReference type="Gene3D" id="3.30.70.330">
    <property type="match status" value="1"/>
</dbReference>
<dbReference type="PANTHER" id="PTHR13914">
    <property type="entry name" value="PROLINE OXIDASE"/>
    <property type="match status" value="1"/>
</dbReference>
<dbReference type="Gene3D" id="3.20.20.220">
    <property type="match status" value="1"/>
</dbReference>
<name>A0ABQ0M370_MYCCL</name>
<organism evidence="7 8">
    <name type="scientific">Mycena chlorophos</name>
    <name type="common">Agaric fungus</name>
    <name type="synonym">Agaricus chlorophos</name>
    <dbReference type="NCBI Taxonomy" id="658473"/>
    <lineage>
        <taxon>Eukaryota</taxon>
        <taxon>Fungi</taxon>
        <taxon>Dikarya</taxon>
        <taxon>Basidiomycota</taxon>
        <taxon>Agaricomycotina</taxon>
        <taxon>Agaricomycetes</taxon>
        <taxon>Agaricomycetidae</taxon>
        <taxon>Agaricales</taxon>
        <taxon>Marasmiineae</taxon>
        <taxon>Mycenaceae</taxon>
        <taxon>Mycena</taxon>
    </lineage>
</organism>
<evidence type="ECO:0000259" key="6">
    <source>
        <dbReference type="SMART" id="SM00360"/>
    </source>
</evidence>
<comment type="similarity">
    <text evidence="1">Belongs to the proline oxidase family.</text>
</comment>
<feature type="region of interest" description="Disordered" evidence="5">
    <location>
        <begin position="363"/>
        <end position="384"/>
    </location>
</feature>
<feature type="compositionally biased region" description="Polar residues" evidence="5">
    <location>
        <begin position="365"/>
        <end position="376"/>
    </location>
</feature>
<dbReference type="SMART" id="SM00360">
    <property type="entry name" value="RRM"/>
    <property type="match status" value="1"/>
</dbReference>
<feature type="domain" description="RRM" evidence="6">
    <location>
        <begin position="637"/>
        <end position="705"/>
    </location>
</feature>
<evidence type="ECO:0000256" key="2">
    <source>
        <dbReference type="ARBA" id="ARBA00012695"/>
    </source>
</evidence>
<accession>A0ABQ0M370</accession>
<dbReference type="InterPro" id="IPR000504">
    <property type="entry name" value="RRM_dom"/>
</dbReference>
<keyword evidence="3" id="KW-0560">Oxidoreductase</keyword>
<evidence type="ECO:0000313" key="7">
    <source>
        <dbReference type="EMBL" id="GAT57816.1"/>
    </source>
</evidence>
<dbReference type="EMBL" id="DF849506">
    <property type="protein sequence ID" value="GAT57816.1"/>
    <property type="molecule type" value="Genomic_DNA"/>
</dbReference>
<feature type="compositionally biased region" description="Basic residues" evidence="5">
    <location>
        <begin position="786"/>
        <end position="801"/>
    </location>
</feature>
<protein>
    <recommendedName>
        <fullName evidence="2">proline dehydrogenase</fullName>
        <ecNumber evidence="2">1.5.5.2</ecNumber>
    </recommendedName>
</protein>
<dbReference type="SUPFAM" id="SSF51730">
    <property type="entry name" value="FAD-linked oxidoreductase"/>
    <property type="match status" value="1"/>
</dbReference>